<dbReference type="AlphaFoldDB" id="A0A0H4VU62"/>
<dbReference type="STRING" id="1379910.TH63_19595"/>
<gene>
    <name evidence="3" type="ORF">TH63_19595</name>
</gene>
<dbReference type="PATRIC" id="fig|1379910.4.peg.4274"/>
<dbReference type="KEGG" id="ruf:TH63_19595"/>
<feature type="signal peptide" evidence="1">
    <location>
        <begin position="1"/>
        <end position="19"/>
    </location>
</feature>
<organism evidence="3 4">
    <name type="scientific">Rufibacter radiotolerans</name>
    <dbReference type="NCBI Taxonomy" id="1379910"/>
    <lineage>
        <taxon>Bacteria</taxon>
        <taxon>Pseudomonadati</taxon>
        <taxon>Bacteroidota</taxon>
        <taxon>Cytophagia</taxon>
        <taxon>Cytophagales</taxon>
        <taxon>Hymenobacteraceae</taxon>
        <taxon>Rufibacter</taxon>
    </lineage>
</organism>
<dbReference type="EMBL" id="CP010777">
    <property type="protein sequence ID" value="AKQ47354.1"/>
    <property type="molecule type" value="Genomic_DNA"/>
</dbReference>
<proteinExistence type="predicted"/>
<accession>A0A0H4VU62</accession>
<keyword evidence="4" id="KW-1185">Reference proteome</keyword>
<sequence length="186" mass="20102">MKKLVFLLAALFTTYFAQAQGGISLGLKAGANYSSLTGDNTDDYKHQFGFHGGGFLDFGLSDMVSIRPELLFSVKGYAIELTDDDDDNQTFSYIDVPILAHVNAGGIFFEGGPTLGYLVAVKDGDTDDFKKLEFGYAAGLGYEMESGMGFGLRYQGGLTSLSDNDDAPKVKNSVFQLYLSYLLGGR</sequence>
<dbReference type="Proteomes" id="UP000036458">
    <property type="component" value="Chromosome"/>
</dbReference>
<dbReference type="InterPro" id="IPR025665">
    <property type="entry name" value="Beta-barrel_OMP_2"/>
</dbReference>
<feature type="domain" description="Outer membrane protein beta-barrel" evidence="2">
    <location>
        <begin position="16"/>
        <end position="161"/>
    </location>
</feature>
<evidence type="ECO:0000259" key="2">
    <source>
        <dbReference type="Pfam" id="PF13568"/>
    </source>
</evidence>
<dbReference type="Pfam" id="PF13568">
    <property type="entry name" value="OMP_b-brl_2"/>
    <property type="match status" value="1"/>
</dbReference>
<evidence type="ECO:0000313" key="4">
    <source>
        <dbReference type="Proteomes" id="UP000036458"/>
    </source>
</evidence>
<evidence type="ECO:0000256" key="1">
    <source>
        <dbReference type="SAM" id="SignalP"/>
    </source>
</evidence>
<name>A0A0H4VU62_9BACT</name>
<dbReference type="RefSeq" id="WP_048922451.1">
    <property type="nucleotide sequence ID" value="NZ_CP010777.1"/>
</dbReference>
<feature type="chain" id="PRO_5005212170" description="Outer membrane protein beta-barrel domain-containing protein" evidence="1">
    <location>
        <begin position="20"/>
        <end position="186"/>
    </location>
</feature>
<dbReference type="OrthoDB" id="947434at2"/>
<reference evidence="3 4" key="1">
    <citation type="submission" date="2015-01" db="EMBL/GenBank/DDBJ databases">
        <title>Rufibacter sp./DG31D/ whole genome sequencing.</title>
        <authorList>
            <person name="Kim M.K."/>
            <person name="Srinivasan S."/>
            <person name="Lee J.-J."/>
        </authorList>
    </citation>
    <scope>NUCLEOTIDE SEQUENCE [LARGE SCALE GENOMIC DNA]</scope>
    <source>
        <strain evidence="3 4">DG31D</strain>
    </source>
</reference>
<protein>
    <recommendedName>
        <fullName evidence="2">Outer membrane protein beta-barrel domain-containing protein</fullName>
    </recommendedName>
</protein>
<keyword evidence="1" id="KW-0732">Signal</keyword>
<evidence type="ECO:0000313" key="3">
    <source>
        <dbReference type="EMBL" id="AKQ47354.1"/>
    </source>
</evidence>